<proteinExistence type="inferred from homology"/>
<dbReference type="Pfam" id="PF01679">
    <property type="entry name" value="Pmp3"/>
    <property type="match status" value="1"/>
</dbReference>
<comment type="similarity">
    <text evidence="2">Belongs to the UPF0057 (PMP3) family.</text>
</comment>
<evidence type="ECO:0008006" key="10">
    <source>
        <dbReference type="Google" id="ProtNLM"/>
    </source>
</evidence>
<keyword evidence="5 7" id="KW-0472">Membrane</keyword>
<feature type="region of interest" description="Disordered" evidence="6">
    <location>
        <begin position="122"/>
        <end position="158"/>
    </location>
</feature>
<accession>A0A376B250</accession>
<evidence type="ECO:0000256" key="1">
    <source>
        <dbReference type="ARBA" id="ARBA00004370"/>
    </source>
</evidence>
<dbReference type="Proteomes" id="UP000262825">
    <property type="component" value="Unassembled WGS sequence"/>
</dbReference>
<comment type="subcellular location">
    <subcellularLocation>
        <location evidence="1">Membrane</location>
    </subcellularLocation>
</comment>
<evidence type="ECO:0000256" key="3">
    <source>
        <dbReference type="ARBA" id="ARBA00022692"/>
    </source>
</evidence>
<feature type="transmembrane region" description="Helical" evidence="7">
    <location>
        <begin position="13"/>
        <end position="31"/>
    </location>
</feature>
<feature type="transmembrane region" description="Helical" evidence="7">
    <location>
        <begin position="38"/>
        <end position="61"/>
    </location>
</feature>
<evidence type="ECO:0000256" key="7">
    <source>
        <dbReference type="SAM" id="Phobius"/>
    </source>
</evidence>
<gene>
    <name evidence="8" type="ORF">SCODWIG_00526</name>
</gene>
<keyword evidence="9" id="KW-1185">Reference proteome</keyword>
<keyword evidence="3 7" id="KW-0812">Transmembrane</keyword>
<protein>
    <recommendedName>
        <fullName evidence="10">Protein SNA3</fullName>
    </recommendedName>
</protein>
<reference evidence="9" key="1">
    <citation type="submission" date="2018-06" db="EMBL/GenBank/DDBJ databases">
        <authorList>
            <person name="Guldener U."/>
        </authorList>
    </citation>
    <scope>NUCLEOTIDE SEQUENCE [LARGE SCALE GENOMIC DNA]</scope>
    <source>
        <strain evidence="9">UTAD17</strain>
    </source>
</reference>
<sequence length="158" mass="17476">MSFSRFSLNKNDILLILVSLVLPFYAVIVRCGFWSKDFLINILLTLMYGLPGLVHSIYIIYITSTERNTDEYLNIQDELESGNTRSDAAANTDNNKGGAIQLGGADEVPAVVNANTINNETVNHHAAPDNSFPPSYSEIVSPKEERSRLLGDNKIQKS</sequence>
<evidence type="ECO:0000313" key="8">
    <source>
        <dbReference type="EMBL" id="SSD58765.1"/>
    </source>
</evidence>
<feature type="compositionally biased region" description="Basic and acidic residues" evidence="6">
    <location>
        <begin position="141"/>
        <end position="158"/>
    </location>
</feature>
<evidence type="ECO:0000256" key="5">
    <source>
        <dbReference type="ARBA" id="ARBA00023136"/>
    </source>
</evidence>
<dbReference type="VEuPathDB" id="FungiDB:SCODWIG_00526"/>
<evidence type="ECO:0000256" key="6">
    <source>
        <dbReference type="SAM" id="MobiDB-lite"/>
    </source>
</evidence>
<evidence type="ECO:0000256" key="2">
    <source>
        <dbReference type="ARBA" id="ARBA00009530"/>
    </source>
</evidence>
<evidence type="ECO:0000313" key="9">
    <source>
        <dbReference type="Proteomes" id="UP000262825"/>
    </source>
</evidence>
<evidence type="ECO:0000256" key="4">
    <source>
        <dbReference type="ARBA" id="ARBA00022989"/>
    </source>
</evidence>
<keyword evidence="4 7" id="KW-1133">Transmembrane helix</keyword>
<dbReference type="InterPro" id="IPR000612">
    <property type="entry name" value="PMP3"/>
</dbReference>
<dbReference type="GO" id="GO:0016020">
    <property type="term" value="C:membrane"/>
    <property type="evidence" value="ECO:0007669"/>
    <property type="project" value="UniProtKB-SubCell"/>
</dbReference>
<name>A0A376B250_9ASCO</name>
<dbReference type="AlphaFoldDB" id="A0A376B250"/>
<organism evidence="8 9">
    <name type="scientific">Saccharomycodes ludwigii</name>
    <dbReference type="NCBI Taxonomy" id="36035"/>
    <lineage>
        <taxon>Eukaryota</taxon>
        <taxon>Fungi</taxon>
        <taxon>Dikarya</taxon>
        <taxon>Ascomycota</taxon>
        <taxon>Saccharomycotina</taxon>
        <taxon>Saccharomycetes</taxon>
        <taxon>Saccharomycodales</taxon>
        <taxon>Saccharomycodaceae</taxon>
        <taxon>Saccharomycodes</taxon>
    </lineage>
</organism>
<dbReference type="EMBL" id="UFAJ01000045">
    <property type="protein sequence ID" value="SSD58765.1"/>
    <property type="molecule type" value="Genomic_DNA"/>
</dbReference>